<dbReference type="GO" id="GO:0005524">
    <property type="term" value="F:ATP binding"/>
    <property type="evidence" value="ECO:0007669"/>
    <property type="project" value="InterPro"/>
</dbReference>
<protein>
    <recommendedName>
        <fullName evidence="1">Transport-associated OB type 2 domain-containing protein</fullName>
    </recommendedName>
</protein>
<dbReference type="Pfam" id="PF08402">
    <property type="entry name" value="TOBE_2"/>
    <property type="match status" value="1"/>
</dbReference>
<dbReference type="Proteomes" id="UP000494205">
    <property type="component" value="Unassembled WGS sequence"/>
</dbReference>
<dbReference type="GO" id="GO:0043190">
    <property type="term" value="C:ATP-binding cassette (ABC) transporter complex"/>
    <property type="evidence" value="ECO:0007669"/>
    <property type="project" value="InterPro"/>
</dbReference>
<dbReference type="EMBL" id="CADIJZ010000007">
    <property type="protein sequence ID" value="CAB3674825.1"/>
    <property type="molecule type" value="Genomic_DNA"/>
</dbReference>
<dbReference type="InterPro" id="IPR013611">
    <property type="entry name" value="Transp-assoc_OB_typ2"/>
</dbReference>
<evidence type="ECO:0000313" key="3">
    <source>
        <dbReference type="Proteomes" id="UP000494205"/>
    </source>
</evidence>
<dbReference type="Gene3D" id="2.40.50.140">
    <property type="entry name" value="Nucleic acid-binding proteins"/>
    <property type="match status" value="1"/>
</dbReference>
<evidence type="ECO:0000313" key="2">
    <source>
        <dbReference type="EMBL" id="CAB3674825.1"/>
    </source>
</evidence>
<sequence>MGRPERSPRCARIPVTLEQRDGSLYFCTEHWRLDVSNYAFTNSRVDPQSQFQPQPYVLGVRAEDVRIGELREGLAEHAKVLLVEPMGNHRVVWLDYVQIASIDQRKTPVTPGDTLSFSLHSAHVSLFGAAGGVRLQRDHWRH</sequence>
<dbReference type="GO" id="GO:0022857">
    <property type="term" value="F:transmembrane transporter activity"/>
    <property type="evidence" value="ECO:0007669"/>
    <property type="project" value="InterPro"/>
</dbReference>
<organism evidence="2 3">
    <name type="scientific">Paraburkholderia rhynchosiae</name>
    <dbReference type="NCBI Taxonomy" id="487049"/>
    <lineage>
        <taxon>Bacteria</taxon>
        <taxon>Pseudomonadati</taxon>
        <taxon>Pseudomonadota</taxon>
        <taxon>Betaproteobacteria</taxon>
        <taxon>Burkholderiales</taxon>
        <taxon>Burkholderiaceae</taxon>
        <taxon>Paraburkholderia</taxon>
    </lineage>
</organism>
<gene>
    <name evidence="2" type="ORF">LMG27174_02331</name>
</gene>
<dbReference type="InterPro" id="IPR008995">
    <property type="entry name" value="Mo/tungstate-bd_C_term_dom"/>
</dbReference>
<accession>A0A6J5AMN1</accession>
<feature type="domain" description="Transport-associated OB type 2" evidence="1">
    <location>
        <begin position="58"/>
        <end position="127"/>
    </location>
</feature>
<dbReference type="InterPro" id="IPR012340">
    <property type="entry name" value="NA-bd_OB-fold"/>
</dbReference>
<dbReference type="SUPFAM" id="SSF50331">
    <property type="entry name" value="MOP-like"/>
    <property type="match status" value="1"/>
</dbReference>
<dbReference type="Gene3D" id="2.40.50.100">
    <property type="match status" value="1"/>
</dbReference>
<proteinExistence type="predicted"/>
<evidence type="ECO:0000259" key="1">
    <source>
        <dbReference type="Pfam" id="PF08402"/>
    </source>
</evidence>
<name>A0A6J5AMN1_9BURK</name>
<reference evidence="2 3" key="1">
    <citation type="submission" date="2020-04" db="EMBL/GenBank/DDBJ databases">
        <authorList>
            <person name="De Canck E."/>
        </authorList>
    </citation>
    <scope>NUCLEOTIDE SEQUENCE [LARGE SCALE GENOMIC DNA]</scope>
    <source>
        <strain evidence="2 3">LMG 27174</strain>
    </source>
</reference>
<dbReference type="AlphaFoldDB" id="A0A6J5AMN1"/>